<sequence length="255" mass="27926">MKSLLRWGAVLGLIGSVFVGISPKNMKALALPEPQIIQKLSQIPVFTITNNQGSPLVASISNGNQNTSVAGVFISKKDADDFIQKLTESNPELVNSVQVRTVSLADVYQMERANQGQGAQPLAFDYVPVRQQVDSALAVLEANGQTVEEFNGVPLFLATGGADNGYLTIQQGEQQVIPLFFNKEDLQGMLDRLRQQDPNLAQTVNIKVVNLRGLIKLLQESNDEQLNKIVLIPSRETIEYLQSQQQPNRSNGQGN</sequence>
<dbReference type="EMBL" id="DSPX01000201">
    <property type="protein sequence ID" value="HGG02874.1"/>
    <property type="molecule type" value="Genomic_DNA"/>
</dbReference>
<dbReference type="Gene3D" id="3.40.1350.100">
    <property type="match status" value="2"/>
</dbReference>
<name>A0A7C3VJB7_9CYAN</name>
<dbReference type="PANTHER" id="PTHR33926:SF4">
    <property type="entry name" value="PROTEIN TIC 22, CHLOROPLASTIC"/>
    <property type="match status" value="1"/>
</dbReference>
<gene>
    <name evidence="1" type="ORF">ENR15_20090</name>
</gene>
<reference evidence="1" key="1">
    <citation type="journal article" date="2020" name="mSystems">
        <title>Genome- and Community-Level Interaction Insights into Carbon Utilization and Element Cycling Functions of Hydrothermarchaeota in Hydrothermal Sediment.</title>
        <authorList>
            <person name="Zhou Z."/>
            <person name="Liu Y."/>
            <person name="Xu W."/>
            <person name="Pan J."/>
            <person name="Luo Z.H."/>
            <person name="Li M."/>
        </authorList>
    </citation>
    <scope>NUCLEOTIDE SEQUENCE [LARGE SCALE GENOMIC DNA]</scope>
    <source>
        <strain evidence="1">SpSt-374</strain>
    </source>
</reference>
<dbReference type="GO" id="GO:0015031">
    <property type="term" value="P:protein transport"/>
    <property type="evidence" value="ECO:0007669"/>
    <property type="project" value="InterPro"/>
</dbReference>
<comment type="caution">
    <text evidence="1">The sequence shown here is derived from an EMBL/GenBank/DDBJ whole genome shotgun (WGS) entry which is preliminary data.</text>
</comment>
<protein>
    <recommendedName>
        <fullName evidence="2">Tic22 family protein</fullName>
    </recommendedName>
</protein>
<accession>A0A7C3VJB7</accession>
<evidence type="ECO:0008006" key="2">
    <source>
        <dbReference type="Google" id="ProtNLM"/>
    </source>
</evidence>
<dbReference type="Pfam" id="PF04278">
    <property type="entry name" value="Tic22"/>
    <property type="match status" value="1"/>
</dbReference>
<organism evidence="1">
    <name type="scientific">Planktothricoides sp. SpSt-374</name>
    <dbReference type="NCBI Taxonomy" id="2282167"/>
    <lineage>
        <taxon>Bacteria</taxon>
        <taxon>Bacillati</taxon>
        <taxon>Cyanobacteriota</taxon>
        <taxon>Cyanophyceae</taxon>
        <taxon>Oscillatoriophycideae</taxon>
        <taxon>Oscillatoriales</taxon>
        <taxon>Oscillatoriaceae</taxon>
        <taxon>Planktothricoides</taxon>
    </lineage>
</organism>
<dbReference type="InterPro" id="IPR007378">
    <property type="entry name" value="Tic22-like"/>
</dbReference>
<evidence type="ECO:0000313" key="1">
    <source>
        <dbReference type="EMBL" id="HGG02874.1"/>
    </source>
</evidence>
<proteinExistence type="predicted"/>
<dbReference type="PANTHER" id="PTHR33926">
    <property type="entry name" value="PROTEIN TIC 22, CHLOROPLASTIC"/>
    <property type="match status" value="1"/>
</dbReference>
<dbReference type="AlphaFoldDB" id="A0A7C3VJB7"/>